<proteinExistence type="predicted"/>
<keyword evidence="3" id="KW-1185">Reference proteome</keyword>
<comment type="caution">
    <text evidence="2">The sequence shown here is derived from an EMBL/GenBank/DDBJ whole genome shotgun (WGS) entry which is preliminary data.</text>
</comment>
<feature type="region of interest" description="Disordered" evidence="1">
    <location>
        <begin position="1"/>
        <end position="22"/>
    </location>
</feature>
<evidence type="ECO:0000313" key="3">
    <source>
        <dbReference type="Proteomes" id="UP001595698"/>
    </source>
</evidence>
<accession>A0ABV8FCQ8</accession>
<gene>
    <name evidence="2" type="ORF">ACFOYY_40590</name>
</gene>
<sequence length="80" mass="8748">MGRDTVTQLDVENSGEEKPRRGRCRICRHKLEDPVSQAYGIGPDCRAALGLTKGPRLVRLARVRVGGHVPGQEDLLAGEE</sequence>
<reference evidence="3" key="1">
    <citation type="journal article" date="2019" name="Int. J. Syst. Evol. Microbiol.">
        <title>The Global Catalogue of Microorganisms (GCM) 10K type strain sequencing project: providing services to taxonomists for standard genome sequencing and annotation.</title>
        <authorList>
            <consortium name="The Broad Institute Genomics Platform"/>
            <consortium name="The Broad Institute Genome Sequencing Center for Infectious Disease"/>
            <person name="Wu L."/>
            <person name="Ma J."/>
        </authorList>
    </citation>
    <scope>NUCLEOTIDE SEQUENCE [LARGE SCALE GENOMIC DNA]</scope>
    <source>
        <strain evidence="3">TBRC 7912</strain>
    </source>
</reference>
<name>A0ABV8FCQ8_9ACTN</name>
<organism evidence="2 3">
    <name type="scientific">Streptosporangium jomthongense</name>
    <dbReference type="NCBI Taxonomy" id="1193683"/>
    <lineage>
        <taxon>Bacteria</taxon>
        <taxon>Bacillati</taxon>
        <taxon>Actinomycetota</taxon>
        <taxon>Actinomycetes</taxon>
        <taxon>Streptosporangiales</taxon>
        <taxon>Streptosporangiaceae</taxon>
        <taxon>Streptosporangium</taxon>
    </lineage>
</organism>
<evidence type="ECO:0000256" key="1">
    <source>
        <dbReference type="SAM" id="MobiDB-lite"/>
    </source>
</evidence>
<protein>
    <submittedName>
        <fullName evidence="2">DUF6011 domain-containing protein</fullName>
    </submittedName>
</protein>
<dbReference type="Pfam" id="PF19474">
    <property type="entry name" value="DUF6011"/>
    <property type="match status" value="1"/>
</dbReference>
<dbReference type="Proteomes" id="UP001595698">
    <property type="component" value="Unassembled WGS sequence"/>
</dbReference>
<dbReference type="EMBL" id="JBHSBC010000056">
    <property type="protein sequence ID" value="MFC3986487.1"/>
    <property type="molecule type" value="Genomic_DNA"/>
</dbReference>
<dbReference type="RefSeq" id="WP_386196767.1">
    <property type="nucleotide sequence ID" value="NZ_JBHSBC010000056.1"/>
</dbReference>
<feature type="compositionally biased region" description="Polar residues" evidence="1">
    <location>
        <begin position="1"/>
        <end position="11"/>
    </location>
</feature>
<dbReference type="InterPro" id="IPR046053">
    <property type="entry name" value="DUF6011"/>
</dbReference>
<evidence type="ECO:0000313" key="2">
    <source>
        <dbReference type="EMBL" id="MFC3986487.1"/>
    </source>
</evidence>